<sequence length="360" mass="40566">MGYQSSEGGYFTIVSKLSQMALDVWEFSMENDGDIRQWHFTGNANQQWQFKRISQSEEVGEPKEYPLEGEIFGVHDPVMIKTDLGYYVFSTGEGILSRHSTDKQSWNFLGHLLKPLPQWVLDRFGDIHIWAPDVAKFAGQYHLYYSVSEFGKNRSCIGLLINDSEDLSRGWKDSGEPVICTSPSDDWNAIDANIAFDEYGTPWMSIGSFWSGLKILRLDGATGMPADHGITSIATRLTSGRAIEAPFIHYNNGYYYLFVSFDYCCKGADSTYRIMVGRSKNIDGPYYDKSGRSMLQGGGSLLLQSGDRWRGPGHNAIFAEGESTYLVFHAYDRDANGLFSLKIADIIWDQDGWPKTISLD</sequence>
<reference evidence="10" key="1">
    <citation type="submission" date="2017-04" db="EMBL/GenBank/DDBJ databases">
        <authorList>
            <person name="Varghese N."/>
            <person name="Submissions S."/>
        </authorList>
    </citation>
    <scope>NUCLEOTIDE SEQUENCE [LARGE SCALE GENOMIC DNA]</scope>
    <source>
        <strain evidence="10">RKEM611</strain>
    </source>
</reference>
<evidence type="ECO:0000313" key="10">
    <source>
        <dbReference type="Proteomes" id="UP000192907"/>
    </source>
</evidence>
<dbReference type="CDD" id="cd08998">
    <property type="entry name" value="GH43_Arb43a-like"/>
    <property type="match status" value="1"/>
</dbReference>
<dbReference type="RefSeq" id="WP_200820823.1">
    <property type="nucleotide sequence ID" value="NZ_FWZT01000044.1"/>
</dbReference>
<dbReference type="InterPro" id="IPR035992">
    <property type="entry name" value="Ricin_B-like_lectins"/>
</dbReference>
<proteinExistence type="inferred from homology"/>
<dbReference type="GO" id="GO:0004553">
    <property type="term" value="F:hydrolase activity, hydrolyzing O-glycosyl compounds"/>
    <property type="evidence" value="ECO:0007669"/>
    <property type="project" value="InterPro"/>
</dbReference>
<gene>
    <name evidence="9" type="ORF">SAMN06296036_1443</name>
</gene>
<feature type="site" description="Important for catalytic activity, responsible for pKa modulation of the active site Glu and correct orientation of both the proton donor and substrate" evidence="6">
    <location>
        <position position="191"/>
    </location>
</feature>
<evidence type="ECO:0000259" key="8">
    <source>
        <dbReference type="Pfam" id="PF14200"/>
    </source>
</evidence>
<evidence type="ECO:0000256" key="4">
    <source>
        <dbReference type="ARBA" id="ARBA00023295"/>
    </source>
</evidence>
<dbReference type="Proteomes" id="UP000192907">
    <property type="component" value="Unassembled WGS sequence"/>
</dbReference>
<evidence type="ECO:0000256" key="6">
    <source>
        <dbReference type="PIRSR" id="PIRSR606710-2"/>
    </source>
</evidence>
<evidence type="ECO:0000256" key="5">
    <source>
        <dbReference type="PIRSR" id="PIRSR606710-1"/>
    </source>
</evidence>
<protein>
    <submittedName>
        <fullName evidence="9">Arabinan endo-1,5-alpha-L-arabinosidase</fullName>
    </submittedName>
</protein>
<dbReference type="SUPFAM" id="SSF50370">
    <property type="entry name" value="Ricin B-like lectins"/>
    <property type="match status" value="1"/>
</dbReference>
<dbReference type="InterPro" id="IPR000772">
    <property type="entry name" value="Ricin_B_lectin"/>
</dbReference>
<evidence type="ECO:0000256" key="3">
    <source>
        <dbReference type="ARBA" id="ARBA00022801"/>
    </source>
</evidence>
<dbReference type="Pfam" id="PF14200">
    <property type="entry name" value="RicinB_lectin_2"/>
    <property type="match status" value="1"/>
</dbReference>
<dbReference type="PANTHER" id="PTHR43301">
    <property type="entry name" value="ARABINAN ENDO-1,5-ALPHA-L-ARABINOSIDASE"/>
    <property type="match status" value="1"/>
</dbReference>
<feature type="active site" description="Proton donor" evidence="5">
    <location>
        <position position="244"/>
    </location>
</feature>
<evidence type="ECO:0000313" key="9">
    <source>
        <dbReference type="EMBL" id="SMF82990.1"/>
    </source>
</evidence>
<dbReference type="Pfam" id="PF04616">
    <property type="entry name" value="Glyco_hydro_43"/>
    <property type="match status" value="1"/>
</dbReference>
<evidence type="ECO:0000256" key="1">
    <source>
        <dbReference type="ARBA" id="ARBA00004834"/>
    </source>
</evidence>
<comment type="similarity">
    <text evidence="2 7">Belongs to the glycosyl hydrolase 43 family.</text>
</comment>
<dbReference type="Gene3D" id="2.115.10.20">
    <property type="entry name" value="Glycosyl hydrolase domain, family 43"/>
    <property type="match status" value="1"/>
</dbReference>
<dbReference type="InterPro" id="IPR050727">
    <property type="entry name" value="GH43_arabinanases"/>
</dbReference>
<dbReference type="InterPro" id="IPR023296">
    <property type="entry name" value="Glyco_hydro_beta-prop_sf"/>
</dbReference>
<dbReference type="PANTHER" id="PTHR43301:SF3">
    <property type="entry name" value="ARABINAN ENDO-1,5-ALPHA-L-ARABINOSIDASE A-RELATED"/>
    <property type="match status" value="1"/>
</dbReference>
<name>A0A1Y6CQS4_9BACT</name>
<dbReference type="GO" id="GO:0005975">
    <property type="term" value="P:carbohydrate metabolic process"/>
    <property type="evidence" value="ECO:0007669"/>
    <property type="project" value="InterPro"/>
</dbReference>
<evidence type="ECO:0000256" key="7">
    <source>
        <dbReference type="RuleBase" id="RU361187"/>
    </source>
</evidence>
<accession>A0A1Y6CQS4</accession>
<comment type="pathway">
    <text evidence="1">Glycan metabolism; L-arabinan degradation.</text>
</comment>
<dbReference type="STRING" id="1513793.SAMN06296036_1443"/>
<feature type="domain" description="Ricin B lectin" evidence="8">
    <location>
        <begin position="6"/>
        <end position="54"/>
    </location>
</feature>
<dbReference type="EMBL" id="FWZT01000044">
    <property type="protein sequence ID" value="SMF82990.1"/>
    <property type="molecule type" value="Genomic_DNA"/>
</dbReference>
<keyword evidence="10" id="KW-1185">Reference proteome</keyword>
<evidence type="ECO:0000256" key="2">
    <source>
        <dbReference type="ARBA" id="ARBA00009865"/>
    </source>
</evidence>
<dbReference type="SUPFAM" id="SSF75005">
    <property type="entry name" value="Arabinanase/levansucrase/invertase"/>
    <property type="match status" value="1"/>
</dbReference>
<dbReference type="Gene3D" id="2.80.10.50">
    <property type="match status" value="1"/>
</dbReference>
<keyword evidence="4 7" id="KW-0326">Glycosidase</keyword>
<feature type="active site" description="Proton acceptor" evidence="5">
    <location>
        <position position="76"/>
    </location>
</feature>
<keyword evidence="3 7" id="KW-0378">Hydrolase</keyword>
<organism evidence="9 10">
    <name type="scientific">Pseudobacteriovorax antillogorgiicola</name>
    <dbReference type="NCBI Taxonomy" id="1513793"/>
    <lineage>
        <taxon>Bacteria</taxon>
        <taxon>Pseudomonadati</taxon>
        <taxon>Bdellovibrionota</taxon>
        <taxon>Oligoflexia</taxon>
        <taxon>Oligoflexales</taxon>
        <taxon>Pseudobacteriovoracaceae</taxon>
        <taxon>Pseudobacteriovorax</taxon>
    </lineage>
</organism>
<dbReference type="CDD" id="cd00161">
    <property type="entry name" value="beta-trefoil_Ricin-like"/>
    <property type="match status" value="1"/>
</dbReference>
<dbReference type="AlphaFoldDB" id="A0A1Y6CQS4"/>
<dbReference type="InterPro" id="IPR006710">
    <property type="entry name" value="Glyco_hydro_43"/>
</dbReference>